<protein>
    <recommendedName>
        <fullName evidence="4">tRNA pseudouridine synthase A</fullName>
        <ecNumber evidence="4">5.4.99.12</ecNumber>
    </recommendedName>
    <alternativeName>
        <fullName evidence="4">tRNA pseudouridine(38-40) synthase</fullName>
    </alternativeName>
    <alternativeName>
        <fullName evidence="4">tRNA pseudouridylate synthase I</fullName>
    </alternativeName>
    <alternativeName>
        <fullName evidence="4">tRNA-uridine isomerase I</fullName>
    </alternativeName>
</protein>
<dbReference type="GO" id="GO:0003723">
    <property type="term" value="F:RNA binding"/>
    <property type="evidence" value="ECO:0007669"/>
    <property type="project" value="InterPro"/>
</dbReference>
<evidence type="ECO:0000256" key="3">
    <source>
        <dbReference type="ARBA" id="ARBA00023235"/>
    </source>
</evidence>
<dbReference type="Gene3D" id="3.30.70.660">
    <property type="entry name" value="Pseudouridine synthase I, catalytic domain, C-terminal subdomain"/>
    <property type="match status" value="1"/>
</dbReference>
<feature type="active site" description="Nucleophile" evidence="4">
    <location>
        <position position="120"/>
    </location>
</feature>
<dbReference type="FunFam" id="3.30.70.580:FF:000001">
    <property type="entry name" value="tRNA pseudouridine synthase A"/>
    <property type="match status" value="1"/>
</dbReference>
<dbReference type="InterPro" id="IPR001406">
    <property type="entry name" value="PsdUridine_synth_TruA"/>
</dbReference>
<comment type="caution">
    <text evidence="8">The sequence shown here is derived from an EMBL/GenBank/DDBJ whole genome shotgun (WGS) entry which is preliminary data.</text>
</comment>
<comment type="function">
    <text evidence="4">Formation of pseudouridine at positions 38, 39 and 40 in the anticodon stem and loop of transfer RNAs.</text>
</comment>
<feature type="domain" description="Pseudouridine synthase I TruA alpha/beta" evidence="7">
    <location>
        <begin position="76"/>
        <end position="172"/>
    </location>
</feature>
<dbReference type="GO" id="GO:0160147">
    <property type="term" value="F:tRNA pseudouridine(38-40) synthase activity"/>
    <property type="evidence" value="ECO:0007669"/>
    <property type="project" value="UniProtKB-EC"/>
</dbReference>
<dbReference type="NCBIfam" id="TIGR00071">
    <property type="entry name" value="hisT_truA"/>
    <property type="match status" value="1"/>
</dbReference>
<dbReference type="Pfam" id="PF01416">
    <property type="entry name" value="PseudoU_synth_1"/>
    <property type="match status" value="2"/>
</dbReference>
<gene>
    <name evidence="4 8" type="primary">truA</name>
    <name evidence="8" type="ORF">E6K79_01690</name>
</gene>
<comment type="caution">
    <text evidence="4">Lacks conserved residue(s) required for the propagation of feature annotation.</text>
</comment>
<feature type="region of interest" description="Disordered" evidence="6">
    <location>
        <begin position="1"/>
        <end position="57"/>
    </location>
</feature>
<dbReference type="Gene3D" id="3.30.70.580">
    <property type="entry name" value="Pseudouridine synthase I, catalytic domain, N-terminal subdomain"/>
    <property type="match status" value="1"/>
</dbReference>
<comment type="similarity">
    <text evidence="1 4 5">Belongs to the tRNA pseudouridine synthase TruA family.</text>
</comment>
<dbReference type="PANTHER" id="PTHR11142">
    <property type="entry name" value="PSEUDOURIDYLATE SYNTHASE"/>
    <property type="match status" value="1"/>
</dbReference>
<accession>A0A538TSR8</accession>
<keyword evidence="2 4" id="KW-0819">tRNA processing</keyword>
<feature type="domain" description="Pseudouridine synthase I TruA alpha/beta" evidence="7">
    <location>
        <begin position="209"/>
        <end position="311"/>
    </location>
</feature>
<dbReference type="SUPFAM" id="SSF55120">
    <property type="entry name" value="Pseudouridine synthase"/>
    <property type="match status" value="1"/>
</dbReference>
<evidence type="ECO:0000313" key="9">
    <source>
        <dbReference type="Proteomes" id="UP000317691"/>
    </source>
</evidence>
<feature type="binding site" evidence="4">
    <location>
        <position position="178"/>
    </location>
    <ligand>
        <name>substrate</name>
    </ligand>
</feature>
<reference evidence="8 9" key="1">
    <citation type="journal article" date="2019" name="Nat. Microbiol.">
        <title>Mediterranean grassland soil C-N compound turnover is dependent on rainfall and depth, and is mediated by genomically divergent microorganisms.</title>
        <authorList>
            <person name="Diamond S."/>
            <person name="Andeer P.F."/>
            <person name="Li Z."/>
            <person name="Crits-Christoph A."/>
            <person name="Burstein D."/>
            <person name="Anantharaman K."/>
            <person name="Lane K.R."/>
            <person name="Thomas B.C."/>
            <person name="Pan C."/>
            <person name="Northen T.R."/>
            <person name="Banfield J.F."/>
        </authorList>
    </citation>
    <scope>NUCLEOTIDE SEQUENCE [LARGE SCALE GENOMIC DNA]</scope>
    <source>
        <strain evidence="8">WS_9</strain>
    </source>
</reference>
<sequence>MWPPGSSRSWARCFGSENRTETRSTRAATGWAPGGEAGFGPPGAGPRWGRSRGERHRPRGCFVASDRREAAYRLVIEYDGSEFHGWQVQRSHRTVQGEIETALKRLAHGPVRIAGAGRTDAGCHAAGQVASVKLTTRLSAERLRLALNGILPGDVRIVQVEEVGPEFHARFDAMRRSYRYVIEPRIVPIRRRYAWARAVRAGVAALNEASRPLLGAHDFTTFSKQGSENGGPLCRVTRARWSGRRGRLRFDIESDRFLYTMVRRIVATVVRESESGAGAGAVESALEARDRRAAAPPAPAHGLYLMRVRYPRVGWIPKESLNVVA</sequence>
<keyword evidence="3 4" id="KW-0413">Isomerase</keyword>
<dbReference type="InterPro" id="IPR020103">
    <property type="entry name" value="PsdUridine_synth_cat_dom_sf"/>
</dbReference>
<evidence type="ECO:0000256" key="2">
    <source>
        <dbReference type="ARBA" id="ARBA00022694"/>
    </source>
</evidence>
<dbReference type="PANTHER" id="PTHR11142:SF0">
    <property type="entry name" value="TRNA PSEUDOURIDINE SYNTHASE-LIKE 1"/>
    <property type="match status" value="1"/>
</dbReference>
<dbReference type="EC" id="5.4.99.12" evidence="4"/>
<evidence type="ECO:0000256" key="5">
    <source>
        <dbReference type="RuleBase" id="RU003792"/>
    </source>
</evidence>
<organism evidence="8 9">
    <name type="scientific">Eiseniibacteriota bacterium</name>
    <dbReference type="NCBI Taxonomy" id="2212470"/>
    <lineage>
        <taxon>Bacteria</taxon>
        <taxon>Candidatus Eiseniibacteriota</taxon>
    </lineage>
</organism>
<dbReference type="AlphaFoldDB" id="A0A538TSR8"/>
<dbReference type="InterPro" id="IPR020094">
    <property type="entry name" value="TruA/RsuA/RluB/E/F_N"/>
</dbReference>
<proteinExistence type="inferred from homology"/>
<dbReference type="EMBL" id="VBOZ01000008">
    <property type="protein sequence ID" value="TMQ66658.1"/>
    <property type="molecule type" value="Genomic_DNA"/>
</dbReference>
<evidence type="ECO:0000256" key="6">
    <source>
        <dbReference type="SAM" id="MobiDB-lite"/>
    </source>
</evidence>
<dbReference type="GO" id="GO:0031119">
    <property type="term" value="P:tRNA pseudouridine synthesis"/>
    <property type="evidence" value="ECO:0007669"/>
    <property type="project" value="UniProtKB-UniRule"/>
</dbReference>
<evidence type="ECO:0000259" key="7">
    <source>
        <dbReference type="Pfam" id="PF01416"/>
    </source>
</evidence>
<dbReference type="CDD" id="cd02570">
    <property type="entry name" value="PseudoU_synth_EcTruA"/>
    <property type="match status" value="1"/>
</dbReference>
<comment type="catalytic activity">
    <reaction evidence="4 5">
        <text>uridine(38/39/40) in tRNA = pseudouridine(38/39/40) in tRNA</text>
        <dbReference type="Rhea" id="RHEA:22376"/>
        <dbReference type="Rhea" id="RHEA-COMP:10085"/>
        <dbReference type="Rhea" id="RHEA-COMP:10087"/>
        <dbReference type="ChEBI" id="CHEBI:65314"/>
        <dbReference type="ChEBI" id="CHEBI:65315"/>
        <dbReference type="EC" id="5.4.99.12"/>
    </reaction>
</comment>
<evidence type="ECO:0000256" key="1">
    <source>
        <dbReference type="ARBA" id="ARBA00009375"/>
    </source>
</evidence>
<name>A0A538TSR8_UNCEI</name>
<dbReference type="InterPro" id="IPR020097">
    <property type="entry name" value="PsdUridine_synth_TruA_a/b_dom"/>
</dbReference>
<evidence type="ECO:0000256" key="4">
    <source>
        <dbReference type="HAMAP-Rule" id="MF_00171"/>
    </source>
</evidence>
<dbReference type="InterPro" id="IPR020095">
    <property type="entry name" value="PsdUridine_synth_TruA_C"/>
</dbReference>
<dbReference type="Proteomes" id="UP000317691">
    <property type="component" value="Unassembled WGS sequence"/>
</dbReference>
<evidence type="ECO:0000313" key="8">
    <source>
        <dbReference type="EMBL" id="TMQ66658.1"/>
    </source>
</evidence>
<feature type="compositionally biased region" description="Gly residues" evidence="6">
    <location>
        <begin position="32"/>
        <end position="42"/>
    </location>
</feature>
<comment type="subunit">
    <text evidence="4">Homodimer.</text>
</comment>
<dbReference type="HAMAP" id="MF_00171">
    <property type="entry name" value="TruA"/>
    <property type="match status" value="1"/>
</dbReference>